<evidence type="ECO:0000256" key="3">
    <source>
        <dbReference type="ARBA" id="ARBA00007438"/>
    </source>
</evidence>
<name>A0A830EMA8_9CREN</name>
<evidence type="ECO:0000259" key="13">
    <source>
        <dbReference type="PROSITE" id="PS51483"/>
    </source>
</evidence>
<dbReference type="Gene3D" id="3.30.56.10">
    <property type="match status" value="2"/>
</dbReference>
<dbReference type="InterPro" id="IPR009061">
    <property type="entry name" value="DNA-bd_dom_put_sf"/>
</dbReference>
<dbReference type="Pfam" id="PF03483">
    <property type="entry name" value="B3_4"/>
    <property type="match status" value="1"/>
</dbReference>
<dbReference type="NCBIfam" id="TIGR00471">
    <property type="entry name" value="pheT_arch"/>
    <property type="match status" value="1"/>
</dbReference>
<evidence type="ECO:0000256" key="6">
    <source>
        <dbReference type="ARBA" id="ARBA00022598"/>
    </source>
</evidence>
<keyword evidence="7" id="KW-0479">Metal-binding</keyword>
<keyword evidence="8" id="KW-0547">Nucleotide-binding</keyword>
<dbReference type="Proteomes" id="UP001060771">
    <property type="component" value="Chromosome"/>
</dbReference>
<dbReference type="EMBL" id="BMNM01000012">
    <property type="protein sequence ID" value="GGI84919.1"/>
    <property type="molecule type" value="Genomic_DNA"/>
</dbReference>
<dbReference type="InterPro" id="IPR045060">
    <property type="entry name" value="Phe-tRNA-ligase_IIc_bsu"/>
</dbReference>
<evidence type="ECO:0000256" key="11">
    <source>
        <dbReference type="ARBA" id="ARBA00022917"/>
    </source>
</evidence>
<dbReference type="Gene3D" id="3.30.930.10">
    <property type="entry name" value="Bira Bifunctional Protein, Domain 2"/>
    <property type="match status" value="1"/>
</dbReference>
<dbReference type="PANTHER" id="PTHR10947">
    <property type="entry name" value="PHENYLALANYL-TRNA SYNTHETASE BETA CHAIN AND LEUCINE-RICH REPEAT-CONTAINING PROTEIN 47"/>
    <property type="match status" value="1"/>
</dbReference>
<keyword evidence="12" id="KW-0030">Aminoacyl-tRNA synthetase</keyword>
<dbReference type="OrthoDB" id="10073at2157"/>
<accession>A0A830EMA8</accession>
<evidence type="ECO:0000256" key="10">
    <source>
        <dbReference type="ARBA" id="ARBA00022842"/>
    </source>
</evidence>
<comment type="subcellular location">
    <subcellularLocation>
        <location evidence="2">Cytoplasm</location>
    </subcellularLocation>
</comment>
<evidence type="ECO:0000313" key="16">
    <source>
        <dbReference type="Proteomes" id="UP000657075"/>
    </source>
</evidence>
<keyword evidence="6 15" id="KW-0436">Ligase</keyword>
<evidence type="ECO:0000256" key="1">
    <source>
        <dbReference type="ARBA" id="ARBA00001946"/>
    </source>
</evidence>
<evidence type="ECO:0000313" key="14">
    <source>
        <dbReference type="EMBL" id="BDR91277.1"/>
    </source>
</evidence>
<dbReference type="SUPFAM" id="SSF55681">
    <property type="entry name" value="Class II aaRS and biotin synthetases"/>
    <property type="match status" value="1"/>
</dbReference>
<gene>
    <name evidence="15" type="ORF">GCM10007112_22370</name>
    <name evidence="14" type="ORF">Vsou_03700</name>
</gene>
<dbReference type="InterPro" id="IPR041616">
    <property type="entry name" value="PheRS_beta_core"/>
</dbReference>
<dbReference type="InterPro" id="IPR045864">
    <property type="entry name" value="aa-tRNA-synth_II/BPL/LPL"/>
</dbReference>
<dbReference type="EC" id="6.1.1.20" evidence="4"/>
<comment type="similarity">
    <text evidence="3">Belongs to the phenylalanyl-tRNA synthetase beta subunit family. Type 2 subfamily.</text>
</comment>
<dbReference type="PROSITE" id="PS51483">
    <property type="entry name" value="B5"/>
    <property type="match status" value="1"/>
</dbReference>
<reference evidence="14" key="4">
    <citation type="journal article" date="2023" name="Microbiol. Resour. Announc.">
        <title>Complete Genome Sequence of Vulcanisaeta souniana Strain IC-059, a Hyperthermophilic Archaeon Isolated from Hot Spring Water in Japan.</title>
        <authorList>
            <person name="Kato S."/>
            <person name="Itoh T."/>
            <person name="Wu L."/>
            <person name="Ma J."/>
            <person name="Ohkuma M."/>
        </authorList>
    </citation>
    <scope>NUCLEOTIDE SEQUENCE</scope>
    <source>
        <strain evidence="14">JCM 11219</strain>
    </source>
</reference>
<dbReference type="GeneID" id="76205920"/>
<evidence type="ECO:0000256" key="5">
    <source>
        <dbReference type="ARBA" id="ARBA00022490"/>
    </source>
</evidence>
<reference evidence="15" key="2">
    <citation type="submission" date="2020-09" db="EMBL/GenBank/DDBJ databases">
        <authorList>
            <person name="Sun Q."/>
            <person name="Ohkuma M."/>
        </authorList>
    </citation>
    <scope>NUCLEOTIDE SEQUENCE</scope>
    <source>
        <strain evidence="15">JCM 11219</strain>
    </source>
</reference>
<dbReference type="SMART" id="SM00874">
    <property type="entry name" value="B5"/>
    <property type="match status" value="1"/>
</dbReference>
<evidence type="ECO:0000313" key="17">
    <source>
        <dbReference type="Proteomes" id="UP001060771"/>
    </source>
</evidence>
<dbReference type="PANTHER" id="PTHR10947:SF0">
    <property type="entry name" value="PHENYLALANINE--TRNA LIGASE BETA SUBUNIT"/>
    <property type="match status" value="1"/>
</dbReference>
<dbReference type="Gene3D" id="3.50.40.10">
    <property type="entry name" value="Phenylalanyl-trna Synthetase, Chain B, domain 3"/>
    <property type="match status" value="1"/>
</dbReference>
<keyword evidence="10" id="KW-0460">Magnesium</keyword>
<reference evidence="17" key="3">
    <citation type="submission" date="2022-09" db="EMBL/GenBank/DDBJ databases">
        <title>Complete genome sequence of Vulcanisaeta souniana.</title>
        <authorList>
            <person name="Kato S."/>
            <person name="Itoh T."/>
            <person name="Ohkuma M."/>
        </authorList>
    </citation>
    <scope>NUCLEOTIDE SEQUENCE [LARGE SCALE GENOMIC DNA]</scope>
    <source>
        <strain evidence="17">JCM 11219</strain>
    </source>
</reference>
<evidence type="ECO:0000256" key="2">
    <source>
        <dbReference type="ARBA" id="ARBA00004496"/>
    </source>
</evidence>
<proteinExistence type="inferred from homology"/>
<evidence type="ECO:0000256" key="8">
    <source>
        <dbReference type="ARBA" id="ARBA00022741"/>
    </source>
</evidence>
<dbReference type="GO" id="GO:0009328">
    <property type="term" value="C:phenylalanine-tRNA ligase complex"/>
    <property type="evidence" value="ECO:0007669"/>
    <property type="project" value="TreeGrafter"/>
</dbReference>
<dbReference type="SUPFAM" id="SSF56037">
    <property type="entry name" value="PheT/TilS domain"/>
    <property type="match status" value="1"/>
</dbReference>
<keyword evidence="9" id="KW-0067">ATP-binding</keyword>
<dbReference type="GO" id="GO:0006432">
    <property type="term" value="P:phenylalanyl-tRNA aminoacylation"/>
    <property type="evidence" value="ECO:0007669"/>
    <property type="project" value="InterPro"/>
</dbReference>
<dbReference type="GO" id="GO:0004826">
    <property type="term" value="F:phenylalanine-tRNA ligase activity"/>
    <property type="evidence" value="ECO:0007669"/>
    <property type="project" value="UniProtKB-EC"/>
</dbReference>
<keyword evidence="17" id="KW-1185">Reference proteome</keyword>
<organism evidence="15 16">
    <name type="scientific">Vulcanisaeta souniana JCM 11219</name>
    <dbReference type="NCBI Taxonomy" id="1293586"/>
    <lineage>
        <taxon>Archaea</taxon>
        <taxon>Thermoproteota</taxon>
        <taxon>Thermoprotei</taxon>
        <taxon>Thermoproteales</taxon>
        <taxon>Thermoproteaceae</taxon>
        <taxon>Vulcanisaeta</taxon>
    </lineage>
</organism>
<dbReference type="InterPro" id="IPR020825">
    <property type="entry name" value="Phe-tRNA_synthase-like_B3/B4"/>
</dbReference>
<evidence type="ECO:0000313" key="15">
    <source>
        <dbReference type="EMBL" id="GGI84919.1"/>
    </source>
</evidence>
<evidence type="ECO:0000256" key="4">
    <source>
        <dbReference type="ARBA" id="ARBA00012814"/>
    </source>
</evidence>
<protein>
    <recommendedName>
        <fullName evidence="4">phenylalanine--tRNA ligase</fullName>
        <ecNumber evidence="4">6.1.1.20</ecNumber>
    </recommendedName>
</protein>
<dbReference type="Proteomes" id="UP000657075">
    <property type="component" value="Unassembled WGS sequence"/>
</dbReference>
<keyword evidence="5" id="KW-0963">Cytoplasm</keyword>
<sequence>MPIITFKRSDLEGLLGKYFSGEEELITLLNRLKGEVEGVSGDDVMFETTHDRPDLLSVEGIARSLRGLLRIEVGLPRLNMITSGFRLVAEDVPNRPYIMMGIVRDLRLNDEAIRQMIQLQEKLHATYGRDRRKMAIGFYDADKIKPPLTYRLEKLDAIRYRPLESDRELSGAEVIEGMEKGRLYGKYAVYEGKVPILVDSEGRVLVIIPVLGSEDFKVTEKTRNVLIDVTATDLKLAKSILAVLTYNLLERSSSRTVEVINVEAPWGTTESPALNPLEFRLTINFVNDYLGLNLSKDDVMNYLLMSRHDAVDEDKELLVKVAPYRFNVLHPVDLAEDVAVAYGYDKIPKELPSQPVRGARYGLSMFTDLVRDLMIGLGFQEVLNYMMSNRDVMIRRTMDQRELVEVDNPKSELYTVIRDHIWPQLMEIAARNKALIEGGLRIFEVGYTATPDQDREVGVREDLVLSYLISGPEITLTDGLSTLRTMFTSLGINYSLNPCEVPSGLPERTACIYVGTKDVGFVMELRPDVIISFDLEYPVVISEIKLNELLKQE</sequence>
<dbReference type="Pfam" id="PF03484">
    <property type="entry name" value="B5"/>
    <property type="match status" value="1"/>
</dbReference>
<dbReference type="GO" id="GO:0005524">
    <property type="term" value="F:ATP binding"/>
    <property type="evidence" value="ECO:0007669"/>
    <property type="project" value="UniProtKB-KW"/>
</dbReference>
<feature type="domain" description="B5" evidence="13">
    <location>
        <begin position="274"/>
        <end position="349"/>
    </location>
</feature>
<dbReference type="GO" id="GO:0000287">
    <property type="term" value="F:magnesium ion binding"/>
    <property type="evidence" value="ECO:0007669"/>
    <property type="project" value="InterPro"/>
</dbReference>
<comment type="cofactor">
    <cofactor evidence="1">
        <name>Mg(2+)</name>
        <dbReference type="ChEBI" id="CHEBI:18420"/>
    </cofactor>
</comment>
<dbReference type="InterPro" id="IPR005146">
    <property type="entry name" value="B3/B4_tRNA-bd"/>
</dbReference>
<evidence type="ECO:0000256" key="9">
    <source>
        <dbReference type="ARBA" id="ARBA00022840"/>
    </source>
</evidence>
<dbReference type="InterPro" id="IPR005147">
    <property type="entry name" value="tRNA_synthase_B5-dom"/>
</dbReference>
<dbReference type="RefSeq" id="WP_188603998.1">
    <property type="nucleotide sequence ID" value="NZ_AP026830.1"/>
</dbReference>
<dbReference type="SMART" id="SM00873">
    <property type="entry name" value="B3_4"/>
    <property type="match status" value="1"/>
</dbReference>
<dbReference type="SUPFAM" id="SSF46955">
    <property type="entry name" value="Putative DNA-binding domain"/>
    <property type="match status" value="2"/>
</dbReference>
<dbReference type="EMBL" id="AP026830">
    <property type="protein sequence ID" value="BDR91277.1"/>
    <property type="molecule type" value="Genomic_DNA"/>
</dbReference>
<evidence type="ECO:0000256" key="12">
    <source>
        <dbReference type="ARBA" id="ARBA00023146"/>
    </source>
</evidence>
<dbReference type="InterPro" id="IPR004531">
    <property type="entry name" value="Phe-tRNA-synth_IIc_bsu_arc_euk"/>
</dbReference>
<dbReference type="AlphaFoldDB" id="A0A830EMA8"/>
<keyword evidence="11" id="KW-0648">Protein biosynthesis</keyword>
<reference evidence="15" key="1">
    <citation type="journal article" date="2014" name="Int. J. Syst. Evol. Microbiol.">
        <title>Complete genome sequence of Corynebacterium casei LMG S-19264T (=DSM 44701T), isolated from a smear-ripened cheese.</title>
        <authorList>
            <consortium name="US DOE Joint Genome Institute (JGI-PGF)"/>
            <person name="Walter F."/>
            <person name="Albersmeier A."/>
            <person name="Kalinowski J."/>
            <person name="Ruckert C."/>
        </authorList>
    </citation>
    <scope>NUCLEOTIDE SEQUENCE</scope>
    <source>
        <strain evidence="15">JCM 11219</strain>
    </source>
</reference>
<evidence type="ECO:0000256" key="7">
    <source>
        <dbReference type="ARBA" id="ARBA00022723"/>
    </source>
</evidence>
<dbReference type="GO" id="GO:0003723">
    <property type="term" value="F:RNA binding"/>
    <property type="evidence" value="ECO:0007669"/>
    <property type="project" value="InterPro"/>
</dbReference>
<dbReference type="Pfam" id="PF17759">
    <property type="entry name" value="tRNA_synthFbeta"/>
    <property type="match status" value="1"/>
</dbReference>